<evidence type="ECO:0000256" key="4">
    <source>
        <dbReference type="ARBA" id="ARBA00022517"/>
    </source>
</evidence>
<evidence type="ECO:0000259" key="15">
    <source>
        <dbReference type="PROSITE" id="PS51192"/>
    </source>
</evidence>
<evidence type="ECO:0000313" key="18">
    <source>
        <dbReference type="EMBL" id="KAF2104188.1"/>
    </source>
</evidence>
<dbReference type="Pfam" id="PF00271">
    <property type="entry name" value="Helicase_C"/>
    <property type="match status" value="2"/>
</dbReference>
<dbReference type="CDD" id="cd18787">
    <property type="entry name" value="SF2_C_DEAD"/>
    <property type="match status" value="1"/>
</dbReference>
<evidence type="ECO:0000256" key="11">
    <source>
        <dbReference type="ARBA" id="ARBA00038041"/>
    </source>
</evidence>
<keyword evidence="6" id="KW-0378">Hydrolase</keyword>
<evidence type="ECO:0000256" key="9">
    <source>
        <dbReference type="ARBA" id="ARBA00022884"/>
    </source>
</evidence>
<dbReference type="SUPFAM" id="SSF52540">
    <property type="entry name" value="P-loop containing nucleoside triphosphate hydrolases"/>
    <property type="match status" value="2"/>
</dbReference>
<feature type="short sequence motif" description="Q motif" evidence="13">
    <location>
        <begin position="24"/>
        <end position="52"/>
    </location>
</feature>
<comment type="function">
    <text evidence="1">ATP-binding RNA helicase involved in the biogenesis of 60S ribosomal subunits and is required for the normal formation of 25S and 5.8S rRNAs.</text>
</comment>
<evidence type="ECO:0000259" key="16">
    <source>
        <dbReference type="PROSITE" id="PS51194"/>
    </source>
</evidence>
<dbReference type="GO" id="GO:0005634">
    <property type="term" value="C:nucleus"/>
    <property type="evidence" value="ECO:0007669"/>
    <property type="project" value="UniProtKB-SubCell"/>
</dbReference>
<dbReference type="SMART" id="SM00487">
    <property type="entry name" value="DEXDc"/>
    <property type="match status" value="1"/>
</dbReference>
<feature type="region of interest" description="Disordered" evidence="14">
    <location>
        <begin position="335"/>
        <end position="394"/>
    </location>
</feature>
<evidence type="ECO:0000256" key="13">
    <source>
        <dbReference type="PROSITE-ProRule" id="PRU00552"/>
    </source>
</evidence>
<evidence type="ECO:0000256" key="3">
    <source>
        <dbReference type="ARBA" id="ARBA00012552"/>
    </source>
</evidence>
<evidence type="ECO:0000256" key="8">
    <source>
        <dbReference type="ARBA" id="ARBA00022840"/>
    </source>
</evidence>
<dbReference type="PROSITE" id="PS51192">
    <property type="entry name" value="HELICASE_ATP_BIND_1"/>
    <property type="match status" value="1"/>
</dbReference>
<protein>
    <recommendedName>
        <fullName evidence="3">RNA helicase</fullName>
        <ecNumber evidence="3">3.6.4.13</ecNumber>
    </recommendedName>
</protein>
<keyword evidence="10" id="KW-0539">Nucleus</keyword>
<dbReference type="GO" id="GO:0010467">
    <property type="term" value="P:gene expression"/>
    <property type="evidence" value="ECO:0007669"/>
    <property type="project" value="UniProtKB-ARBA"/>
</dbReference>
<dbReference type="Proteomes" id="UP000799772">
    <property type="component" value="Unassembled WGS sequence"/>
</dbReference>
<dbReference type="CDD" id="cd17961">
    <property type="entry name" value="DEADc_DDX56"/>
    <property type="match status" value="1"/>
</dbReference>
<dbReference type="InterPro" id="IPR014014">
    <property type="entry name" value="RNA_helicase_DEAD_Q_motif"/>
</dbReference>
<proteinExistence type="inferred from homology"/>
<dbReference type="PROSITE" id="PS51195">
    <property type="entry name" value="Q_MOTIF"/>
    <property type="match status" value="1"/>
</dbReference>
<dbReference type="PROSITE" id="PS51194">
    <property type="entry name" value="HELICASE_CTER"/>
    <property type="match status" value="1"/>
</dbReference>
<keyword evidence="9" id="KW-0694">RNA-binding</keyword>
<dbReference type="GO" id="GO:0005829">
    <property type="term" value="C:cytosol"/>
    <property type="evidence" value="ECO:0007669"/>
    <property type="project" value="TreeGrafter"/>
</dbReference>
<dbReference type="AlphaFoldDB" id="A0A9P4MAM8"/>
<feature type="region of interest" description="Disordered" evidence="14">
    <location>
        <begin position="1"/>
        <end position="21"/>
    </location>
</feature>
<gene>
    <name evidence="18" type="ORF">NA57DRAFT_31357</name>
</gene>
<accession>A0A9P4MAM8</accession>
<sequence>MKRKLNAKDEPEEVDSQPGNSKISAFEEFQLDARLLQGIRNEGFARPTPVQTRAIPLALQGKDVLARSKTGSGKTAAYVLPILQSIIKRKADHSFEPCTTALILVPTRELAGQVSKAIESLSKFCSQDVRTENLTRKEDDNVQRARLAASPDIVVATPGRVVQNLNSSALSLANLTHLVIDEADLILSYDYEDDLKQISRAIPQGIQTSLMSATLRADVDTLKGLFCRDPVILELEEEEKDSEGVSQYVVRCAEDEKFLLLYAIFMLKLIKGKTIVFVGDIERCYRLKLFLEQFGLKSCVLNSELPVNSRIHVVEEFNKNVYNIIIATDEDEVFGNEGSKKNSKSNSSDSKDGQAPTQDNPNGEEIEKAEEGVGVQEDSAVERPRKKQKTAKRDKDYGVARGIDFKNVACVLNFDLPTSSKSYTHRIGRTARAGKSGMALSFVIPKELYGKHKRTSFASTKYDEEVLAKIIKHQEKKGQKVQPYNFDMKRLDGFRYRLADALKAVTAGAVKEARVRELRQELIKSEKLKRHFEENPDDLQHLRHDGELRAARIQGHLKHVPEYLLPNGSKKALAQGEVGFVGLRKLPGEENKIRKGRLRNRARGKGKPSSGRKSNPLQTFKAKRK</sequence>
<evidence type="ECO:0000256" key="2">
    <source>
        <dbReference type="ARBA" id="ARBA00004123"/>
    </source>
</evidence>
<dbReference type="GO" id="GO:0003723">
    <property type="term" value="F:RNA binding"/>
    <property type="evidence" value="ECO:0007669"/>
    <property type="project" value="UniProtKB-KW"/>
</dbReference>
<evidence type="ECO:0000256" key="6">
    <source>
        <dbReference type="ARBA" id="ARBA00022801"/>
    </source>
</evidence>
<keyword evidence="5" id="KW-0547">Nucleotide-binding</keyword>
<dbReference type="OrthoDB" id="1191041at2759"/>
<evidence type="ECO:0000256" key="7">
    <source>
        <dbReference type="ARBA" id="ARBA00022806"/>
    </source>
</evidence>
<dbReference type="InterPro" id="IPR014001">
    <property type="entry name" value="Helicase_ATP-bd"/>
</dbReference>
<organism evidence="18 19">
    <name type="scientific">Rhizodiscina lignyota</name>
    <dbReference type="NCBI Taxonomy" id="1504668"/>
    <lineage>
        <taxon>Eukaryota</taxon>
        <taxon>Fungi</taxon>
        <taxon>Dikarya</taxon>
        <taxon>Ascomycota</taxon>
        <taxon>Pezizomycotina</taxon>
        <taxon>Dothideomycetes</taxon>
        <taxon>Pleosporomycetidae</taxon>
        <taxon>Aulographales</taxon>
        <taxon>Rhizodiscinaceae</taxon>
        <taxon>Rhizodiscina</taxon>
    </lineage>
</organism>
<comment type="similarity">
    <text evidence="11">Belongs to the DEAD box helicase family. DDX56/DBP9 subfamily.</text>
</comment>
<dbReference type="InterPro" id="IPR027417">
    <property type="entry name" value="P-loop_NTPase"/>
</dbReference>
<keyword evidence="8" id="KW-0067">ATP-binding</keyword>
<dbReference type="GO" id="GO:0003724">
    <property type="term" value="F:RNA helicase activity"/>
    <property type="evidence" value="ECO:0007669"/>
    <property type="project" value="UniProtKB-EC"/>
</dbReference>
<dbReference type="GO" id="GO:0016787">
    <property type="term" value="F:hydrolase activity"/>
    <property type="evidence" value="ECO:0007669"/>
    <property type="project" value="UniProtKB-KW"/>
</dbReference>
<dbReference type="Gene3D" id="3.40.50.300">
    <property type="entry name" value="P-loop containing nucleotide triphosphate hydrolases"/>
    <property type="match status" value="2"/>
</dbReference>
<dbReference type="EMBL" id="ML978121">
    <property type="protein sequence ID" value="KAF2104188.1"/>
    <property type="molecule type" value="Genomic_DNA"/>
</dbReference>
<comment type="caution">
    <text evidence="18">The sequence shown here is derived from an EMBL/GenBank/DDBJ whole genome shotgun (WGS) entry which is preliminary data.</text>
</comment>
<comment type="subcellular location">
    <subcellularLocation>
        <location evidence="2">Nucleus</location>
    </subcellularLocation>
</comment>
<feature type="domain" description="DEAD-box RNA helicase Q" evidence="17">
    <location>
        <begin position="24"/>
        <end position="52"/>
    </location>
</feature>
<reference evidence="18" key="1">
    <citation type="journal article" date="2020" name="Stud. Mycol.">
        <title>101 Dothideomycetes genomes: a test case for predicting lifestyles and emergence of pathogens.</title>
        <authorList>
            <person name="Haridas S."/>
            <person name="Albert R."/>
            <person name="Binder M."/>
            <person name="Bloem J."/>
            <person name="Labutti K."/>
            <person name="Salamov A."/>
            <person name="Andreopoulos B."/>
            <person name="Baker S."/>
            <person name="Barry K."/>
            <person name="Bills G."/>
            <person name="Bluhm B."/>
            <person name="Cannon C."/>
            <person name="Castanera R."/>
            <person name="Culley D."/>
            <person name="Daum C."/>
            <person name="Ezra D."/>
            <person name="Gonzalez J."/>
            <person name="Henrissat B."/>
            <person name="Kuo A."/>
            <person name="Liang C."/>
            <person name="Lipzen A."/>
            <person name="Lutzoni F."/>
            <person name="Magnuson J."/>
            <person name="Mondo S."/>
            <person name="Nolan M."/>
            <person name="Ohm R."/>
            <person name="Pangilinan J."/>
            <person name="Park H.-J."/>
            <person name="Ramirez L."/>
            <person name="Alfaro M."/>
            <person name="Sun H."/>
            <person name="Tritt A."/>
            <person name="Yoshinaga Y."/>
            <person name="Zwiers L.-H."/>
            <person name="Turgeon B."/>
            <person name="Goodwin S."/>
            <person name="Spatafora J."/>
            <person name="Crous P."/>
            <person name="Grigoriev I."/>
        </authorList>
    </citation>
    <scope>NUCLEOTIDE SEQUENCE</scope>
    <source>
        <strain evidence="18">CBS 133067</strain>
    </source>
</reference>
<feature type="domain" description="Helicase C-terminal" evidence="16">
    <location>
        <begin position="244"/>
        <end position="489"/>
    </location>
</feature>
<dbReference type="SMART" id="SM00490">
    <property type="entry name" value="HELICc"/>
    <property type="match status" value="1"/>
</dbReference>
<dbReference type="EC" id="3.6.4.13" evidence="3"/>
<evidence type="ECO:0000256" key="12">
    <source>
        <dbReference type="ARBA" id="ARBA00047984"/>
    </source>
</evidence>
<keyword evidence="4" id="KW-0690">Ribosome biogenesis</keyword>
<keyword evidence="7 18" id="KW-0347">Helicase</keyword>
<dbReference type="InterPro" id="IPR050079">
    <property type="entry name" value="DEAD_box_RNA_helicase"/>
</dbReference>
<evidence type="ECO:0000256" key="1">
    <source>
        <dbReference type="ARBA" id="ARBA00003706"/>
    </source>
</evidence>
<comment type="catalytic activity">
    <reaction evidence="12">
        <text>ATP + H2O = ADP + phosphate + H(+)</text>
        <dbReference type="Rhea" id="RHEA:13065"/>
        <dbReference type="ChEBI" id="CHEBI:15377"/>
        <dbReference type="ChEBI" id="CHEBI:15378"/>
        <dbReference type="ChEBI" id="CHEBI:30616"/>
        <dbReference type="ChEBI" id="CHEBI:43474"/>
        <dbReference type="ChEBI" id="CHEBI:456216"/>
        <dbReference type="EC" id="3.6.4.13"/>
    </reaction>
</comment>
<evidence type="ECO:0000259" key="17">
    <source>
        <dbReference type="PROSITE" id="PS51195"/>
    </source>
</evidence>
<feature type="compositionally biased region" description="Basic residues" evidence="14">
    <location>
        <begin position="594"/>
        <end position="606"/>
    </location>
</feature>
<name>A0A9P4MAM8_9PEZI</name>
<evidence type="ECO:0000256" key="5">
    <source>
        <dbReference type="ARBA" id="ARBA00022741"/>
    </source>
</evidence>
<feature type="region of interest" description="Disordered" evidence="14">
    <location>
        <begin position="590"/>
        <end position="625"/>
    </location>
</feature>
<feature type="domain" description="Helicase ATP-binding" evidence="15">
    <location>
        <begin position="55"/>
        <end position="233"/>
    </location>
</feature>
<dbReference type="Pfam" id="PF00270">
    <property type="entry name" value="DEAD"/>
    <property type="match status" value="1"/>
</dbReference>
<evidence type="ECO:0000313" key="19">
    <source>
        <dbReference type="Proteomes" id="UP000799772"/>
    </source>
</evidence>
<dbReference type="GO" id="GO:0042254">
    <property type="term" value="P:ribosome biogenesis"/>
    <property type="evidence" value="ECO:0007669"/>
    <property type="project" value="UniProtKB-KW"/>
</dbReference>
<evidence type="ECO:0000256" key="10">
    <source>
        <dbReference type="ARBA" id="ARBA00023242"/>
    </source>
</evidence>
<evidence type="ECO:0000256" key="14">
    <source>
        <dbReference type="SAM" id="MobiDB-lite"/>
    </source>
</evidence>
<dbReference type="InterPro" id="IPR001650">
    <property type="entry name" value="Helicase_C-like"/>
</dbReference>
<dbReference type="PANTHER" id="PTHR47959">
    <property type="entry name" value="ATP-DEPENDENT RNA HELICASE RHLE-RELATED"/>
    <property type="match status" value="1"/>
</dbReference>
<dbReference type="InterPro" id="IPR011545">
    <property type="entry name" value="DEAD/DEAH_box_helicase_dom"/>
</dbReference>
<keyword evidence="19" id="KW-1185">Reference proteome</keyword>
<dbReference type="PANTHER" id="PTHR47959:SF21">
    <property type="entry name" value="DEAD-BOX HELICASE 56"/>
    <property type="match status" value="1"/>
</dbReference>
<dbReference type="GO" id="GO:0005524">
    <property type="term" value="F:ATP binding"/>
    <property type="evidence" value="ECO:0007669"/>
    <property type="project" value="UniProtKB-KW"/>
</dbReference>